<protein>
    <submittedName>
        <fullName evidence="1">Putative ovule protein</fullName>
    </submittedName>
</protein>
<proteinExistence type="predicted"/>
<accession>A0A0V0GES6</accession>
<name>A0A0V0GES6_SOLCH</name>
<feature type="non-terminal residue" evidence="1">
    <location>
        <position position="74"/>
    </location>
</feature>
<organism evidence="1">
    <name type="scientific">Solanum chacoense</name>
    <name type="common">Chaco potato</name>
    <dbReference type="NCBI Taxonomy" id="4108"/>
    <lineage>
        <taxon>Eukaryota</taxon>
        <taxon>Viridiplantae</taxon>
        <taxon>Streptophyta</taxon>
        <taxon>Embryophyta</taxon>
        <taxon>Tracheophyta</taxon>
        <taxon>Spermatophyta</taxon>
        <taxon>Magnoliopsida</taxon>
        <taxon>eudicotyledons</taxon>
        <taxon>Gunneridae</taxon>
        <taxon>Pentapetalae</taxon>
        <taxon>asterids</taxon>
        <taxon>lamiids</taxon>
        <taxon>Solanales</taxon>
        <taxon>Solanaceae</taxon>
        <taxon>Solanoideae</taxon>
        <taxon>Solaneae</taxon>
        <taxon>Solanum</taxon>
    </lineage>
</organism>
<dbReference type="AlphaFoldDB" id="A0A0V0GES6"/>
<sequence length="74" mass="8583">MSSSSYLAFMTLPYSVSLSLAYFHSHFIITMSIQILYPQTSKLLVNYQRFQFDQVVTFPVFISLPQKLLPDSVR</sequence>
<dbReference type="EMBL" id="GEDG01040690">
    <property type="protein sequence ID" value="JAP06645.1"/>
    <property type="molecule type" value="Transcribed_RNA"/>
</dbReference>
<evidence type="ECO:0000313" key="1">
    <source>
        <dbReference type="EMBL" id="JAP06645.1"/>
    </source>
</evidence>
<reference evidence="1" key="1">
    <citation type="submission" date="2015-12" db="EMBL/GenBank/DDBJ databases">
        <title>Gene expression during late stages of embryo sac development: a critical building block for successful pollen-pistil interactions.</title>
        <authorList>
            <person name="Liu Y."/>
            <person name="Joly V."/>
            <person name="Sabar M."/>
            <person name="Matton D.P."/>
        </authorList>
    </citation>
    <scope>NUCLEOTIDE SEQUENCE</scope>
</reference>